<dbReference type="SUPFAM" id="SSF81324">
    <property type="entry name" value="Voltage-gated potassium channels"/>
    <property type="match status" value="1"/>
</dbReference>
<dbReference type="InterPro" id="IPR027359">
    <property type="entry name" value="Volt_channel_dom_sf"/>
</dbReference>
<feature type="transmembrane region" description="Helical" evidence="14">
    <location>
        <begin position="91"/>
        <end position="113"/>
    </location>
</feature>
<evidence type="ECO:0000256" key="8">
    <source>
        <dbReference type="ARBA" id="ARBA00023054"/>
    </source>
</evidence>
<feature type="coiled-coil region" evidence="13">
    <location>
        <begin position="174"/>
        <end position="208"/>
    </location>
</feature>
<dbReference type="InterPro" id="IPR031846">
    <property type="entry name" value="Hvcn1"/>
</dbReference>
<keyword evidence="3" id="KW-0813">Transport</keyword>
<dbReference type="PANTHER" id="PTHR46480">
    <property type="entry name" value="F20B24.22"/>
    <property type="match status" value="1"/>
</dbReference>
<dbReference type="Gene3D" id="1.20.120.350">
    <property type="entry name" value="Voltage-gated potassium channels. Chain C"/>
    <property type="match status" value="1"/>
</dbReference>
<feature type="non-terminal residue" evidence="16">
    <location>
        <position position="1"/>
    </location>
</feature>
<accession>A0ABY7DYR5</accession>
<evidence type="ECO:0000256" key="4">
    <source>
        <dbReference type="ARBA" id="ARBA00022475"/>
    </source>
</evidence>
<sequence length="268" mass="30947">IQMEGFHKLQDDLEKVIEKDDSASSITTDSEETKPEFRTLRDRLKHLFSTNKFHVIVVCFVILDCLLVVAELLLDLKVFPSEANDSIAPHVLHYCSISILGLFLIEILLRVIVFRLEFFKHKLEVFDAAIVIVSFALDILYRNNEGPESGVGLLIVLRLWRVTRIINGVILSVKVQADKRLKRERRLRDACEQELMKYREYCAAQENEIDILRGLLRKHGITDFVPTEIPRPARRIDVIAEVNPVSEKILAEKERMEKTDSHDFVIIS</sequence>
<feature type="transmembrane region" description="Helical" evidence="14">
    <location>
        <begin position="53"/>
        <end position="71"/>
    </location>
</feature>
<evidence type="ECO:0000256" key="13">
    <source>
        <dbReference type="SAM" id="Coils"/>
    </source>
</evidence>
<keyword evidence="11" id="KW-0407">Ion channel</keyword>
<evidence type="ECO:0000256" key="2">
    <source>
        <dbReference type="ARBA" id="ARBA00015897"/>
    </source>
</evidence>
<keyword evidence="17" id="KW-1185">Reference proteome</keyword>
<evidence type="ECO:0000256" key="12">
    <source>
        <dbReference type="ARBA" id="ARBA00031989"/>
    </source>
</evidence>
<keyword evidence="8 13" id="KW-0175">Coiled coil</keyword>
<dbReference type="InterPro" id="IPR005821">
    <property type="entry name" value="Ion_trans_dom"/>
</dbReference>
<dbReference type="Pfam" id="PF00520">
    <property type="entry name" value="Ion_trans"/>
    <property type="match status" value="1"/>
</dbReference>
<dbReference type="Proteomes" id="UP001164746">
    <property type="component" value="Chromosome 4"/>
</dbReference>
<evidence type="ECO:0000256" key="1">
    <source>
        <dbReference type="ARBA" id="ARBA00004651"/>
    </source>
</evidence>
<evidence type="ECO:0000256" key="11">
    <source>
        <dbReference type="ARBA" id="ARBA00023303"/>
    </source>
</evidence>
<dbReference type="PANTHER" id="PTHR46480:SF1">
    <property type="entry name" value="VOLTAGE-GATED HYDROGEN CHANNEL 1"/>
    <property type="match status" value="1"/>
</dbReference>
<dbReference type="EMBL" id="CP111015">
    <property type="protein sequence ID" value="WAR01937.1"/>
    <property type="molecule type" value="Genomic_DNA"/>
</dbReference>
<keyword evidence="7 14" id="KW-1133">Transmembrane helix</keyword>
<keyword evidence="10 14" id="KW-0472">Membrane</keyword>
<evidence type="ECO:0000256" key="3">
    <source>
        <dbReference type="ARBA" id="ARBA00022448"/>
    </source>
</evidence>
<gene>
    <name evidence="16" type="ORF">MAR_008495</name>
</gene>
<evidence type="ECO:0000256" key="9">
    <source>
        <dbReference type="ARBA" id="ARBA00023065"/>
    </source>
</evidence>
<evidence type="ECO:0000259" key="15">
    <source>
        <dbReference type="Pfam" id="PF00520"/>
    </source>
</evidence>
<reference evidence="16" key="1">
    <citation type="submission" date="2022-11" db="EMBL/GenBank/DDBJ databases">
        <title>Centuries of genome instability and evolution in soft-shell clam transmissible cancer (bioRxiv).</title>
        <authorList>
            <person name="Hart S.F.M."/>
            <person name="Yonemitsu M.A."/>
            <person name="Giersch R.M."/>
            <person name="Beal B.F."/>
            <person name="Arriagada G."/>
            <person name="Davis B.W."/>
            <person name="Ostrander E.A."/>
            <person name="Goff S.P."/>
            <person name="Metzger M.J."/>
        </authorList>
    </citation>
    <scope>NUCLEOTIDE SEQUENCE</scope>
    <source>
        <strain evidence="16">MELC-2E11</strain>
        <tissue evidence="16">Siphon/mantle</tissue>
    </source>
</reference>
<feature type="domain" description="Ion transport" evidence="15">
    <location>
        <begin position="53"/>
        <end position="167"/>
    </location>
</feature>
<evidence type="ECO:0000256" key="5">
    <source>
        <dbReference type="ARBA" id="ARBA00022692"/>
    </source>
</evidence>
<evidence type="ECO:0000313" key="17">
    <source>
        <dbReference type="Proteomes" id="UP001164746"/>
    </source>
</evidence>
<comment type="subcellular location">
    <subcellularLocation>
        <location evidence="1">Cell membrane</location>
        <topology evidence="1">Multi-pass membrane protein</topology>
    </subcellularLocation>
</comment>
<evidence type="ECO:0000256" key="10">
    <source>
        <dbReference type="ARBA" id="ARBA00023136"/>
    </source>
</evidence>
<evidence type="ECO:0000256" key="6">
    <source>
        <dbReference type="ARBA" id="ARBA00022882"/>
    </source>
</evidence>
<keyword evidence="9" id="KW-0406">Ion transport</keyword>
<evidence type="ECO:0000256" key="14">
    <source>
        <dbReference type="SAM" id="Phobius"/>
    </source>
</evidence>
<protein>
    <recommendedName>
        <fullName evidence="2">Voltage-gated hydrogen channel 1</fullName>
    </recommendedName>
    <alternativeName>
        <fullName evidence="12">Hydrogen voltage-gated channel 1</fullName>
    </alternativeName>
</protein>
<evidence type="ECO:0000256" key="7">
    <source>
        <dbReference type="ARBA" id="ARBA00022989"/>
    </source>
</evidence>
<keyword evidence="4" id="KW-1003">Cell membrane</keyword>
<name>A0ABY7DYR5_MYAAR</name>
<keyword evidence="6" id="KW-0851">Voltage-gated channel</keyword>
<evidence type="ECO:0000313" key="16">
    <source>
        <dbReference type="EMBL" id="WAR01937.1"/>
    </source>
</evidence>
<organism evidence="16 17">
    <name type="scientific">Mya arenaria</name>
    <name type="common">Soft-shell clam</name>
    <dbReference type="NCBI Taxonomy" id="6604"/>
    <lineage>
        <taxon>Eukaryota</taxon>
        <taxon>Metazoa</taxon>
        <taxon>Spiralia</taxon>
        <taxon>Lophotrochozoa</taxon>
        <taxon>Mollusca</taxon>
        <taxon>Bivalvia</taxon>
        <taxon>Autobranchia</taxon>
        <taxon>Heteroconchia</taxon>
        <taxon>Euheterodonta</taxon>
        <taxon>Imparidentia</taxon>
        <taxon>Neoheterodontei</taxon>
        <taxon>Myida</taxon>
        <taxon>Myoidea</taxon>
        <taxon>Myidae</taxon>
        <taxon>Mya</taxon>
    </lineage>
</organism>
<proteinExistence type="predicted"/>
<keyword evidence="5 14" id="KW-0812">Transmembrane</keyword>